<gene>
    <name evidence="2" type="ORF">BFG57_13555</name>
</gene>
<dbReference type="SUPFAM" id="SSF81606">
    <property type="entry name" value="PP2C-like"/>
    <property type="match status" value="1"/>
</dbReference>
<dbReference type="Proteomes" id="UP000095209">
    <property type="component" value="Unassembled WGS sequence"/>
</dbReference>
<proteinExistence type="predicted"/>
<dbReference type="AlphaFoldDB" id="A0A1E5LG71"/>
<evidence type="ECO:0000259" key="1">
    <source>
        <dbReference type="PROSITE" id="PS51746"/>
    </source>
</evidence>
<organism evidence="2 3">
    <name type="scientific">Bacillus solimangrovi</name>
    <dbReference type="NCBI Taxonomy" id="1305675"/>
    <lineage>
        <taxon>Bacteria</taxon>
        <taxon>Bacillati</taxon>
        <taxon>Bacillota</taxon>
        <taxon>Bacilli</taxon>
        <taxon>Bacillales</taxon>
        <taxon>Bacillaceae</taxon>
        <taxon>Bacillus</taxon>
    </lineage>
</organism>
<dbReference type="InterPro" id="IPR001932">
    <property type="entry name" value="PPM-type_phosphatase-like_dom"/>
</dbReference>
<dbReference type="InterPro" id="IPR039248">
    <property type="entry name" value="Ptase_RsbX"/>
</dbReference>
<dbReference type="OrthoDB" id="1090916at2"/>
<evidence type="ECO:0000313" key="2">
    <source>
        <dbReference type="EMBL" id="OEH93075.1"/>
    </source>
</evidence>
<dbReference type="EMBL" id="MJEH01000017">
    <property type="protein sequence ID" value="OEH93075.1"/>
    <property type="molecule type" value="Genomic_DNA"/>
</dbReference>
<dbReference type="PROSITE" id="PS51746">
    <property type="entry name" value="PPM_2"/>
    <property type="match status" value="1"/>
</dbReference>
<dbReference type="PANTHER" id="PTHR35801:SF1">
    <property type="entry name" value="PHOSPHOSERINE PHOSPHATASE RSBX"/>
    <property type="match status" value="1"/>
</dbReference>
<keyword evidence="3" id="KW-1185">Reference proteome</keyword>
<comment type="caution">
    <text evidence="2">The sequence shown here is derived from an EMBL/GenBank/DDBJ whole genome shotgun (WGS) entry which is preliminary data.</text>
</comment>
<reference evidence="2 3" key="1">
    <citation type="submission" date="2016-08" db="EMBL/GenBank/DDBJ databases">
        <title>Genome of Bacillus solimangrovi GH2-4.</title>
        <authorList>
            <person name="Lim S."/>
            <person name="Kim B.-C."/>
        </authorList>
    </citation>
    <scope>NUCLEOTIDE SEQUENCE [LARGE SCALE GENOMIC DNA]</scope>
    <source>
        <strain evidence="2 3">GH2-4</strain>
    </source>
</reference>
<protein>
    <recommendedName>
        <fullName evidence="1">PPM-type phosphatase domain-containing protein</fullName>
    </recommendedName>
</protein>
<dbReference type="RefSeq" id="WP_069716883.1">
    <property type="nucleotide sequence ID" value="NZ_MJEH01000017.1"/>
</dbReference>
<dbReference type="SMART" id="SM00331">
    <property type="entry name" value="PP2C_SIG"/>
    <property type="match status" value="1"/>
</dbReference>
<dbReference type="PANTHER" id="PTHR35801">
    <property type="entry name" value="PHOSPHOSERINE PHOSPHATASE RSBX"/>
    <property type="match status" value="1"/>
</dbReference>
<evidence type="ECO:0000313" key="3">
    <source>
        <dbReference type="Proteomes" id="UP000095209"/>
    </source>
</evidence>
<accession>A0A1E5LG71</accession>
<dbReference type="InterPro" id="IPR036457">
    <property type="entry name" value="PPM-type-like_dom_sf"/>
</dbReference>
<feature type="domain" description="PPM-type phosphatase" evidence="1">
    <location>
        <begin position="10"/>
        <end position="197"/>
    </location>
</feature>
<dbReference type="STRING" id="1305675.BFG57_13555"/>
<name>A0A1E5LG71_9BACI</name>
<sequence length="200" mass="22364">MIVKDYQNVRVASFQQSKKGEKECGDSYYIVETDKYFVCAIADGLGSGLGAKESSVAVVNVIAKSHHESIDKIMEQCNVSLRGLRGAVIGILKIDYEHKKIIYSNVGNIRVILYSPSGEIIYPLPQYGYLSGRPQSYKIQETSLENNTAFIIYSDGLQLLSVKKFIFKMVSLEAISNELQKYVNHGNDDVTYVVGKIRFS</sequence>
<dbReference type="Gene3D" id="3.60.40.10">
    <property type="entry name" value="PPM-type phosphatase domain"/>
    <property type="match status" value="1"/>
</dbReference>
<dbReference type="Pfam" id="PF07228">
    <property type="entry name" value="SpoIIE"/>
    <property type="match status" value="1"/>
</dbReference>